<keyword evidence="3" id="KW-1133">Transmembrane helix</keyword>
<dbReference type="Proteomes" id="UP000070700">
    <property type="component" value="Unassembled WGS sequence"/>
</dbReference>
<evidence type="ECO:0000259" key="4">
    <source>
        <dbReference type="Pfam" id="PF00534"/>
    </source>
</evidence>
<dbReference type="KEGG" id="psco:LY89DRAFT_53649"/>
<keyword evidence="3" id="KW-0812">Transmembrane</keyword>
<evidence type="ECO:0000313" key="6">
    <source>
        <dbReference type="Proteomes" id="UP000070700"/>
    </source>
</evidence>
<evidence type="ECO:0000256" key="1">
    <source>
        <dbReference type="ARBA" id="ARBA00022676"/>
    </source>
</evidence>
<keyword evidence="6" id="KW-1185">Reference proteome</keyword>
<reference evidence="5 6" key="1">
    <citation type="submission" date="2015-10" db="EMBL/GenBank/DDBJ databases">
        <title>Full genome of DAOMC 229536 Phialocephala scopiformis, a fungal endophyte of spruce producing the potent anti-insectan compound rugulosin.</title>
        <authorList>
            <consortium name="DOE Joint Genome Institute"/>
            <person name="Walker A.K."/>
            <person name="Frasz S.L."/>
            <person name="Seifert K.A."/>
            <person name="Miller J.D."/>
            <person name="Mondo S.J."/>
            <person name="Labutti K."/>
            <person name="Lipzen A."/>
            <person name="Dockter R."/>
            <person name="Kennedy M."/>
            <person name="Grigoriev I.V."/>
            <person name="Spatafora J.W."/>
        </authorList>
    </citation>
    <scope>NUCLEOTIDE SEQUENCE [LARGE SCALE GENOMIC DNA]</scope>
    <source>
        <strain evidence="5 6">CBS 120377</strain>
    </source>
</reference>
<feature type="region of interest" description="Disordered" evidence="2">
    <location>
        <begin position="2822"/>
        <end position="2843"/>
    </location>
</feature>
<evidence type="ECO:0000256" key="2">
    <source>
        <dbReference type="SAM" id="MobiDB-lite"/>
    </source>
</evidence>
<dbReference type="EMBL" id="KQ947414">
    <property type="protein sequence ID" value="KUJ17442.1"/>
    <property type="molecule type" value="Genomic_DNA"/>
</dbReference>
<feature type="transmembrane region" description="Helical" evidence="3">
    <location>
        <begin position="1310"/>
        <end position="1329"/>
    </location>
</feature>
<dbReference type="STRING" id="149040.A0A194XCG8"/>
<feature type="transmembrane region" description="Helical" evidence="3">
    <location>
        <begin position="20"/>
        <end position="44"/>
    </location>
</feature>
<dbReference type="OrthoDB" id="2582433at2759"/>
<keyword evidence="1" id="KW-0328">Glycosyltransferase</keyword>
<feature type="transmembrane region" description="Helical" evidence="3">
    <location>
        <begin position="1341"/>
        <end position="1358"/>
    </location>
</feature>
<evidence type="ECO:0000313" key="5">
    <source>
        <dbReference type="EMBL" id="KUJ17442.1"/>
    </source>
</evidence>
<keyword evidence="1" id="KW-0808">Transferase</keyword>
<dbReference type="PANTHER" id="PTHR12526">
    <property type="entry name" value="GLYCOSYLTRANSFERASE"/>
    <property type="match status" value="1"/>
</dbReference>
<proteinExistence type="predicted"/>
<feature type="transmembrane region" description="Helical" evidence="3">
    <location>
        <begin position="936"/>
        <end position="958"/>
    </location>
</feature>
<feature type="transmembrane region" description="Helical" evidence="3">
    <location>
        <begin position="1187"/>
        <end position="1205"/>
    </location>
</feature>
<dbReference type="SUPFAM" id="SSF53756">
    <property type="entry name" value="UDP-Glycosyltransferase/glycogen phosphorylase"/>
    <property type="match status" value="1"/>
</dbReference>
<protein>
    <recommendedName>
        <fullName evidence="4">Glycosyl transferase family 1 domain-containing protein</fullName>
    </recommendedName>
</protein>
<feature type="transmembrane region" description="Helical" evidence="3">
    <location>
        <begin position="1278"/>
        <end position="1304"/>
    </location>
</feature>
<feature type="transmembrane region" description="Helical" evidence="3">
    <location>
        <begin position="898"/>
        <end position="924"/>
    </location>
</feature>
<dbReference type="PANTHER" id="PTHR12526:SF630">
    <property type="entry name" value="GLYCOSYLTRANSFERASE"/>
    <property type="match status" value="1"/>
</dbReference>
<feature type="compositionally biased region" description="Polar residues" evidence="2">
    <location>
        <begin position="2824"/>
        <end position="2838"/>
    </location>
</feature>
<feature type="transmembrane region" description="Helical" evidence="3">
    <location>
        <begin position="1026"/>
        <end position="1045"/>
    </location>
</feature>
<feature type="transmembrane region" description="Helical" evidence="3">
    <location>
        <begin position="853"/>
        <end position="878"/>
    </location>
</feature>
<name>A0A194XCG8_MOLSC</name>
<dbReference type="Pfam" id="PF00534">
    <property type="entry name" value="Glycos_transf_1"/>
    <property type="match status" value="1"/>
</dbReference>
<feature type="transmembrane region" description="Helical" evidence="3">
    <location>
        <begin position="1225"/>
        <end position="1243"/>
    </location>
</feature>
<sequence length="2904" mass="325912">MVYISGVHAEKWSQLHQHWWQLALVLLCFVSILLGFGVLAYKIVKNLYIFSTLKGLESHKLQARVSNHLQKYAASGSIKSSQKRVYVPPKSLSVYLGSFSNPVSLAQLTLLSRSDTIILDPQQQNVTVAFIALKEQLHTPRDIIGRLDLGPSRNWPTGLTGFETDQLFCLDRCVRFILKWYRDPKGASNCFTGVLLAGWEVFSRPVLHELSDVIGTFGLTVYLEISEPNFLEEPTILATDSIAGLVIRNGLIFANGERQDCFKMDSLSTTVKAFVSQACLRDFNVFLWETYDDNASPSNAVLQRTFAWCNFYSVVPWIGCRTSLMDLSTDPVLYEPMKAFTWLKDPEVVKLQDAWKNRNVVQTSGHYNFDSKRLNEIIPSLETAMNECSCNHPLAKGKSAVHFAIPKDANWFTSNISTGDAIGVSSTGEGYDALGCFPLGVEVSAEDFRDVVSVQNHLQSLGVLDMVSSLDLHKLGSVFANFYSANRLSSSTQPASSLVREAVLDLATILASSTHDDIGEIRLSLGLQSGFSRTAKRYFWAVYHVHPSRTLVDIYISKDVVDLPAALLHTFLSSRGISRRECLAAETAFAVWNHSAHPTHEISPRLAQDLRALTPEDALALLQRLSFNPSHKIDPLINTMKSMITKSLLDIPTWNQLQTISSVKYLNGDITIGELLRSRLAWHCQAKNPHPNLGVAIALSMEIQEALVQALRHRDRNNIQTIVEAVGNMLEFSSTSAVGGLLALAFFCTMKKLAFEEVYFEVTDRNPLFNDQADQSAAFAELFALGSRCESYFDVTPSQFGELLSTKYRSHYSTHQPPMFRETQIALSSAYAEAQIDIDLNYRPTGMPAYKRFTFLNVFAIPALIDILLLTTTGHGLYLSGTNGRGYFFMTQVEQHSATTALMISLLLSGAIGTWITCGGIYYLASMAFSAMNYFVLTRLIGGFAFTLIVGLFGFIVFASTTSVYAGLVFFLYLVVLTSYLSLLAALANYQFPGSSFHSGRATIIFCVPILFVSPITTIFVPNHDITIYLSVLYSFVSLLMLGVMRVGANWVTWFQDIVLLTDEELRSWYMDTQDSSEAQRLQEMPDPAALKLAREKLLQVVLAERKRLFFLPNTKDLLVRKLAQSFDATEFLMSWHSRSTGSPRPMIFTSSWNLQTKVALSSLQKSQLGIRFHNGFLHWRQAGDEIGCTILYFIVALLDKWISLIDGGDNVGLGNADVSMTMPVGFSLAYYLIGAVLLDYNAQALHEAASRKTEEPIHTDEDIPRAVQVKSDNRRTVYWRILASNLVWHIWALAVTTVLLWLFDDSDRDTGTIVYVSYVLAYTGLLWYQYTKVFSGPRALKPLLIGATAGLIIGFALDHHFPKWVYSDIIGLGTATWTAAVLSLWAGRIVGPSEDVPPPITSQQGTYHAYSGPGSDQAWSQAELQSLYEQLSELSEKERLKVEPQSEFGRQVNLILAQCRQTELSDLAKRAFPDAETLINTSGKLFNEKVLRVALVSIDHFSEQGRTMRAISSREQDGSMVIFAACEAKRITQTQNPMESFYWDVAELIIQVAAEKLFGYSTDDALLARILWLSNNGLWSDASGPAVLETHFRAHTLENISTLSKHLQKQLLRGLCFGIDVDTEFEELPEDIRQHIVNRCLGIPDRLTEEQKEAMNSKVNRTPGLDFDKYVARRDFAAFSYARMIDLVKERTIGDSSKPLGRRSEGQSQIVLEPPSPGATIKFIDLLARAPPPKYSIYDHIVDYSGAAYHYVGKVCKYFSIALVADPEYQRELDCAFPHGKNPANLLARFVVLAMWLWVKLFQRMFLPVFLFSRRKSITTIWKNIRGMEVSIIRRRVLVRSVNGVSTGFIHSNGDRTFQVRQFRGDLLSEPTNDIDLIAINTYTKGMRLVNRVETDHGKIINEYAYAYVDVGLQTNKQLSKSNFSMVPVSRKCTAGRNEFHDISYTKKGQIDSGSYTKDGNLIRFKYHYQQSDKYIGGLLRAEFVLPHLSCMVSWCAPPRKAAERLDTWIPHSQVIEATFVVGPDVWESRFIYDHKFDHPNILTTLNGRQKVDTPDFILHDHLDLLKKPEHVLFLDDNPLFGFKSISSNPIAKLFRTNTRRYPISTSQSRSLLWKTWKDNPKFDGVIVRWLDERLLRREPILKPYWRNRDFCNLQAAEAYLDSHRDTVTATVDLDNSISGWTPLAIKLKDLYSFGSGGDACSNTRSKAVAEDEDGKALHVIAIDTGTWPNEGGGVSACRSDVINNLRTIKWHMVAESANDFGLPKRQIERNVHSLKVVPLWGLDLLTPTHGLFSNRLESEIDHVATHITRLDIQRTFIPILAALVRGARALEFTMRDAKQVTRALVNLNAYFKDSKNWTAVWKSDVVKSAWRELWLSKSTANVRPSSQWLKTEHPTLGQLDQGLELWSRYLFIFSIPIPEKMPPVFQASHHSVSASYGIVCKIKRGCTLQIWDHAISWRETNLYLSSVLCPLSPFTRNSLLGLMRMTSVLTLHHADTILPCADFFNPGWEVEIGTCQGKIENRVAFRRKIDPVVNGITNMERFAPVKDIKTKTPTVTMLSHVWYAKDIKTALLAADIIINEWGFKDYRLEIYGALDKDPPYTANCQEIITTKSLRHQVSMMGEANPIHVLERTWVFLNSSISEGLPLALGEAALTGAPVVCTDVGASLRVLTDPSDGSCYSAVVAPNDARALARAQISVLALLGEWNQYSDATACSTSTTDFSFPESPAPDDITRITRRMYEQSNARRKLGMRAREIVQKSFSGERYLREHEQMLWIGKSKRDMYLPVNERPSARTMSSVPGMIMNVDSNVALLRSNARKPSLQFTEQSTNTSSSMPSLAYEGSSLRPTSILTDRVPSGFGQVVFGDEKWVKKPQAAVTSGLIPGQLRRESRKIGSGSGDSMV</sequence>
<dbReference type="InterPro" id="IPR001296">
    <property type="entry name" value="Glyco_trans_1"/>
</dbReference>
<feature type="domain" description="Glycosyl transferase family 1" evidence="4">
    <location>
        <begin position="2544"/>
        <end position="2701"/>
    </location>
</feature>
<evidence type="ECO:0000256" key="3">
    <source>
        <dbReference type="SAM" id="Phobius"/>
    </source>
</evidence>
<feature type="transmembrane region" description="Helical" evidence="3">
    <location>
        <begin position="1002"/>
        <end position="1020"/>
    </location>
</feature>
<feature type="transmembrane region" description="Helical" evidence="3">
    <location>
        <begin position="964"/>
        <end position="990"/>
    </location>
</feature>
<dbReference type="GeneID" id="28817831"/>
<dbReference type="InParanoid" id="A0A194XCG8"/>
<accession>A0A194XCG8</accession>
<gene>
    <name evidence="5" type="ORF">LY89DRAFT_53649</name>
</gene>
<dbReference type="Gene3D" id="3.40.50.2000">
    <property type="entry name" value="Glycogen Phosphorylase B"/>
    <property type="match status" value="1"/>
</dbReference>
<dbReference type="RefSeq" id="XP_018071797.1">
    <property type="nucleotide sequence ID" value="XM_018208105.1"/>
</dbReference>
<keyword evidence="3" id="KW-0472">Membrane</keyword>
<organism evidence="5 6">
    <name type="scientific">Mollisia scopiformis</name>
    <name type="common">Conifer needle endophyte fungus</name>
    <name type="synonym">Phialocephala scopiformis</name>
    <dbReference type="NCBI Taxonomy" id="149040"/>
    <lineage>
        <taxon>Eukaryota</taxon>
        <taxon>Fungi</taxon>
        <taxon>Dikarya</taxon>
        <taxon>Ascomycota</taxon>
        <taxon>Pezizomycotina</taxon>
        <taxon>Leotiomycetes</taxon>
        <taxon>Helotiales</taxon>
        <taxon>Mollisiaceae</taxon>
        <taxon>Mollisia</taxon>
    </lineage>
</organism>